<dbReference type="PANTHER" id="PTHR30329">
    <property type="entry name" value="STATOR ELEMENT OF FLAGELLAR MOTOR COMPLEX"/>
    <property type="match status" value="1"/>
</dbReference>
<dbReference type="PANTHER" id="PTHR30329:SF21">
    <property type="entry name" value="LIPOPROTEIN YIAD-RELATED"/>
    <property type="match status" value="1"/>
</dbReference>
<dbReference type="InterPro" id="IPR011042">
    <property type="entry name" value="6-blade_b-propeller_TolB-like"/>
</dbReference>
<reference evidence="7 8" key="1">
    <citation type="submission" date="2019-03" db="EMBL/GenBank/DDBJ databases">
        <authorList>
            <person name="Kim M.K.M."/>
        </authorList>
    </citation>
    <scope>NUCLEOTIDE SEQUENCE [LARGE SCALE GENOMIC DNA]</scope>
    <source>
        <strain evidence="7 8">17J68-15</strain>
    </source>
</reference>
<dbReference type="InterPro" id="IPR008969">
    <property type="entry name" value="CarboxyPept-like_regulatory"/>
</dbReference>
<dbReference type="RefSeq" id="WP_131851513.1">
    <property type="nucleotide sequence ID" value="NZ_SKFH01000008.1"/>
</dbReference>
<evidence type="ECO:0000256" key="2">
    <source>
        <dbReference type="ARBA" id="ARBA00023136"/>
    </source>
</evidence>
<protein>
    <recommendedName>
        <fullName evidence="6">OmpA-like domain-containing protein</fullName>
    </recommendedName>
</protein>
<dbReference type="InterPro" id="IPR036737">
    <property type="entry name" value="OmpA-like_sf"/>
</dbReference>
<evidence type="ECO:0000313" key="8">
    <source>
        <dbReference type="Proteomes" id="UP000295164"/>
    </source>
</evidence>
<dbReference type="Gene3D" id="3.30.1330.60">
    <property type="entry name" value="OmpA-like domain"/>
    <property type="match status" value="1"/>
</dbReference>
<dbReference type="SUPFAM" id="SSF49464">
    <property type="entry name" value="Carboxypeptidase regulatory domain-like"/>
    <property type="match status" value="1"/>
</dbReference>
<comment type="caution">
    <text evidence="7">The sequence shown here is derived from an EMBL/GenBank/DDBJ whole genome shotgun (WGS) entry which is preliminary data.</text>
</comment>
<dbReference type="Proteomes" id="UP000295164">
    <property type="component" value="Unassembled WGS sequence"/>
</dbReference>
<name>A0A4R4E659_9BACT</name>
<dbReference type="InterPro" id="IPR006664">
    <property type="entry name" value="OMP_bac"/>
</dbReference>
<gene>
    <name evidence="7" type="ORF">E0486_07390</name>
</gene>
<organism evidence="7 8">
    <name type="scientific">Flaviaesturariibacter aridisoli</name>
    <dbReference type="NCBI Taxonomy" id="2545761"/>
    <lineage>
        <taxon>Bacteria</taxon>
        <taxon>Pseudomonadati</taxon>
        <taxon>Bacteroidota</taxon>
        <taxon>Chitinophagia</taxon>
        <taxon>Chitinophagales</taxon>
        <taxon>Chitinophagaceae</taxon>
        <taxon>Flaviaestuariibacter</taxon>
    </lineage>
</organism>
<keyword evidence="3" id="KW-0998">Cell outer membrane</keyword>
<dbReference type="SUPFAM" id="SSF82171">
    <property type="entry name" value="DPP6 N-terminal domain-like"/>
    <property type="match status" value="1"/>
</dbReference>
<dbReference type="Gene3D" id="2.60.40.1120">
    <property type="entry name" value="Carboxypeptidase-like, regulatory domain"/>
    <property type="match status" value="1"/>
</dbReference>
<evidence type="ECO:0000256" key="1">
    <source>
        <dbReference type="ARBA" id="ARBA00004442"/>
    </source>
</evidence>
<dbReference type="Pfam" id="PF00691">
    <property type="entry name" value="OmpA"/>
    <property type="match status" value="1"/>
</dbReference>
<feature type="domain" description="OmpA-like" evidence="6">
    <location>
        <begin position="531"/>
        <end position="654"/>
    </location>
</feature>
<dbReference type="Gene3D" id="1.25.40.10">
    <property type="entry name" value="Tetratricopeptide repeat domain"/>
    <property type="match status" value="1"/>
</dbReference>
<dbReference type="InterPro" id="IPR011659">
    <property type="entry name" value="WD40"/>
</dbReference>
<feature type="signal peptide" evidence="5">
    <location>
        <begin position="1"/>
        <end position="24"/>
    </location>
</feature>
<evidence type="ECO:0000256" key="3">
    <source>
        <dbReference type="ARBA" id="ARBA00023237"/>
    </source>
</evidence>
<dbReference type="InterPro" id="IPR006665">
    <property type="entry name" value="OmpA-like"/>
</dbReference>
<dbReference type="AlphaFoldDB" id="A0A4R4E659"/>
<proteinExistence type="predicted"/>
<comment type="subcellular location">
    <subcellularLocation>
        <location evidence="1">Cell outer membrane</location>
    </subcellularLocation>
</comment>
<keyword evidence="2 4" id="KW-0472">Membrane</keyword>
<dbReference type="InterPro" id="IPR011990">
    <property type="entry name" value="TPR-like_helical_dom_sf"/>
</dbReference>
<evidence type="ECO:0000259" key="6">
    <source>
        <dbReference type="PROSITE" id="PS51123"/>
    </source>
</evidence>
<dbReference type="OrthoDB" id="9809364at2"/>
<dbReference type="Gene3D" id="2.120.10.30">
    <property type="entry name" value="TolB, C-terminal domain"/>
    <property type="match status" value="1"/>
</dbReference>
<dbReference type="SUPFAM" id="SSF48452">
    <property type="entry name" value="TPR-like"/>
    <property type="match status" value="1"/>
</dbReference>
<evidence type="ECO:0000256" key="5">
    <source>
        <dbReference type="SAM" id="SignalP"/>
    </source>
</evidence>
<evidence type="ECO:0000313" key="7">
    <source>
        <dbReference type="EMBL" id="TCZ73168.1"/>
    </source>
</evidence>
<accession>A0A4R4E659</accession>
<dbReference type="InterPro" id="IPR050330">
    <property type="entry name" value="Bact_OuterMem_StrucFunc"/>
</dbReference>
<keyword evidence="5" id="KW-0732">Signal</keyword>
<keyword evidence="8" id="KW-1185">Reference proteome</keyword>
<dbReference type="PROSITE" id="PS51123">
    <property type="entry name" value="OMPA_2"/>
    <property type="match status" value="1"/>
</dbReference>
<dbReference type="SUPFAM" id="SSF103088">
    <property type="entry name" value="OmpA-like"/>
    <property type="match status" value="1"/>
</dbReference>
<evidence type="ECO:0000256" key="4">
    <source>
        <dbReference type="PROSITE-ProRule" id="PRU00473"/>
    </source>
</evidence>
<dbReference type="GO" id="GO:0009279">
    <property type="term" value="C:cell outer membrane"/>
    <property type="evidence" value="ECO:0007669"/>
    <property type="project" value="UniProtKB-SubCell"/>
</dbReference>
<feature type="chain" id="PRO_5020677123" description="OmpA-like domain-containing protein" evidence="5">
    <location>
        <begin position="25"/>
        <end position="654"/>
    </location>
</feature>
<dbReference type="PRINTS" id="PR01021">
    <property type="entry name" value="OMPADOMAIN"/>
</dbReference>
<sequence length="654" mass="69601">MTIQKTLRQIPVLLLAAATLPCAAQRPADFKKSGDFYYASGNYYSAAVYYQQYLSGAKGSGNFHPYSVSLAKAGKGGSGASGESEIQYRLAESYRRIYNYTQSAEAYDRLLKGKEAAAYPEARYGYALALRALGKDDEAKSQLEQYIQGAGRNAAAAQLELQSIAFADKEIANPSARQYAVARMADPLNGAETNYAAQWSGGSLLFTSTRPDSTAKGGNVYANRIYTGAPGSAVQPIAIGNADGADQGVGSLSPDGNRLYFTRWSYDRGVAVSSIFISQKSGGSWSEPQRLADAVNASGSNARQPFVSPDGRYLLFASDRPGGLGGFDIWAAPINGDGFGAAQNLGAAVNTVQDEEAPFYHEPSKTLVFASRGRVGMGGLDLYSAAGTLPAGFNAAQNMGYPVNSNKDDSYFSTASADRLLKGAVISSDRGQDACMSLYSVDKQYRQFVAGKVIECASQQPLAGARVQLDGHNATTAADGSYLIEVAAFANTNVNAALEGYEAGQVAIAKPAGDIDTLQGGTLCLKAIVKETPEAPAADNTVRFDFAKWSLRPETQVTLDTLAAVLKREPSLRLVVTGYTDQVGTNEYNLNLSRERAQACADYLKRKGIPASRIEVVAKGACCPLQPEKGADGQDNPAARAQNRRVEFDIKLMR</sequence>
<dbReference type="Pfam" id="PF07676">
    <property type="entry name" value="PD40"/>
    <property type="match status" value="2"/>
</dbReference>
<dbReference type="CDD" id="cd07185">
    <property type="entry name" value="OmpA_C-like"/>
    <property type="match status" value="1"/>
</dbReference>
<dbReference type="EMBL" id="SKFH01000008">
    <property type="protein sequence ID" value="TCZ73168.1"/>
    <property type="molecule type" value="Genomic_DNA"/>
</dbReference>